<evidence type="ECO:0000256" key="1">
    <source>
        <dbReference type="ARBA" id="ARBA00001946"/>
    </source>
</evidence>
<dbReference type="InterPro" id="IPR034907">
    <property type="entry name" value="NDK-like_dom"/>
</dbReference>
<dbReference type="AlphaFoldDB" id="A0AAJ0C8B9"/>
<dbReference type="GO" id="GO:0006228">
    <property type="term" value="P:UTP biosynthetic process"/>
    <property type="evidence" value="ECO:0007669"/>
    <property type="project" value="InterPro"/>
</dbReference>
<feature type="binding site" evidence="9">
    <location>
        <position position="212"/>
    </location>
    <ligand>
        <name>ATP</name>
        <dbReference type="ChEBI" id="CHEBI:30616"/>
    </ligand>
</feature>
<keyword evidence="13" id="KW-0472">Membrane</keyword>
<dbReference type="Proteomes" id="UP001244011">
    <property type="component" value="Unassembled WGS sequence"/>
</dbReference>
<protein>
    <recommendedName>
        <fullName evidence="4 11">Nucleoside diphosphate kinase</fullName>
        <ecNumber evidence="3 11">2.7.4.6</ecNumber>
    </recommendedName>
</protein>
<feature type="transmembrane region" description="Helical" evidence="13">
    <location>
        <begin position="44"/>
        <end position="64"/>
    </location>
</feature>
<evidence type="ECO:0000256" key="9">
    <source>
        <dbReference type="PROSITE-ProRule" id="PRU00706"/>
    </source>
</evidence>
<organism evidence="15 16">
    <name type="scientific">Phialemonium atrogriseum</name>
    <dbReference type="NCBI Taxonomy" id="1093897"/>
    <lineage>
        <taxon>Eukaryota</taxon>
        <taxon>Fungi</taxon>
        <taxon>Dikarya</taxon>
        <taxon>Ascomycota</taxon>
        <taxon>Pezizomycotina</taxon>
        <taxon>Sordariomycetes</taxon>
        <taxon>Sordariomycetidae</taxon>
        <taxon>Cephalothecales</taxon>
        <taxon>Cephalothecaceae</taxon>
        <taxon>Phialemonium</taxon>
    </lineage>
</organism>
<evidence type="ECO:0000256" key="8">
    <source>
        <dbReference type="ARBA" id="ARBA00022840"/>
    </source>
</evidence>
<dbReference type="PRINTS" id="PR01243">
    <property type="entry name" value="NUCDPKINASE"/>
</dbReference>
<evidence type="ECO:0000259" key="14">
    <source>
        <dbReference type="SMART" id="SM00562"/>
    </source>
</evidence>
<keyword evidence="5 11" id="KW-0808">Transferase</keyword>
<dbReference type="InterPro" id="IPR001564">
    <property type="entry name" value="Nucleoside_diP_kinase"/>
</dbReference>
<reference evidence="15" key="1">
    <citation type="submission" date="2023-06" db="EMBL/GenBank/DDBJ databases">
        <title>Genome-scale phylogeny and comparative genomics of the fungal order Sordariales.</title>
        <authorList>
            <consortium name="Lawrence Berkeley National Laboratory"/>
            <person name="Hensen N."/>
            <person name="Bonometti L."/>
            <person name="Westerberg I."/>
            <person name="Brannstrom I.O."/>
            <person name="Guillou S."/>
            <person name="Cros-Aarteil S."/>
            <person name="Calhoun S."/>
            <person name="Haridas S."/>
            <person name="Kuo A."/>
            <person name="Mondo S."/>
            <person name="Pangilinan J."/>
            <person name="Riley R."/>
            <person name="Labutti K."/>
            <person name="Andreopoulos B."/>
            <person name="Lipzen A."/>
            <person name="Chen C."/>
            <person name="Yanf M."/>
            <person name="Daum C."/>
            <person name="Ng V."/>
            <person name="Clum A."/>
            <person name="Steindorff A."/>
            <person name="Ohm R."/>
            <person name="Martin F."/>
            <person name="Silar P."/>
            <person name="Natvig D."/>
            <person name="Lalanne C."/>
            <person name="Gautier V."/>
            <person name="Ament-Velasquez S.L."/>
            <person name="Kruys A."/>
            <person name="Hutchinson M.I."/>
            <person name="Powell A.J."/>
            <person name="Barry K."/>
            <person name="Miller A.N."/>
            <person name="Grigoriev I.V."/>
            <person name="Debuchy R."/>
            <person name="Gladieux P."/>
            <person name="Thoren M.H."/>
            <person name="Johannesson H."/>
        </authorList>
    </citation>
    <scope>NUCLEOTIDE SEQUENCE</scope>
    <source>
        <strain evidence="15">8032-3</strain>
    </source>
</reference>
<dbReference type="EMBL" id="MU839000">
    <property type="protein sequence ID" value="KAK1770587.1"/>
    <property type="molecule type" value="Genomic_DNA"/>
</dbReference>
<keyword evidence="8 11" id="KW-0067">ATP-binding</keyword>
<evidence type="ECO:0000256" key="13">
    <source>
        <dbReference type="SAM" id="Phobius"/>
    </source>
</evidence>
<feature type="binding site" evidence="9">
    <location>
        <position position="201"/>
    </location>
    <ligand>
        <name>ATP</name>
        <dbReference type="ChEBI" id="CHEBI:30616"/>
    </ligand>
</feature>
<dbReference type="SMART" id="SM00562">
    <property type="entry name" value="NDK"/>
    <property type="match status" value="1"/>
</dbReference>
<dbReference type="Gene3D" id="3.30.70.141">
    <property type="entry name" value="Nucleoside diphosphate kinase-like domain"/>
    <property type="match status" value="1"/>
</dbReference>
<feature type="region of interest" description="Disordered" evidence="12">
    <location>
        <begin position="1"/>
        <end position="41"/>
    </location>
</feature>
<dbReference type="PROSITE" id="PS00469">
    <property type="entry name" value="NDPK"/>
    <property type="match status" value="1"/>
</dbReference>
<keyword evidence="13" id="KW-0812">Transmembrane</keyword>
<dbReference type="NCBIfam" id="NF001908">
    <property type="entry name" value="PRK00668.1"/>
    <property type="match status" value="1"/>
</dbReference>
<feature type="domain" description="Nucleoside diphosphate kinase-like" evidence="14">
    <location>
        <begin position="111"/>
        <end position="248"/>
    </location>
</feature>
<dbReference type="GO" id="GO:0005524">
    <property type="term" value="F:ATP binding"/>
    <property type="evidence" value="ECO:0007669"/>
    <property type="project" value="UniProtKB-KW"/>
</dbReference>
<dbReference type="GO" id="GO:0004550">
    <property type="term" value="F:nucleoside diphosphate kinase activity"/>
    <property type="evidence" value="ECO:0007669"/>
    <property type="project" value="UniProtKB-EC"/>
</dbReference>
<feature type="binding site" evidence="9">
    <location>
        <position position="119"/>
    </location>
    <ligand>
        <name>ATP</name>
        <dbReference type="ChEBI" id="CHEBI:30616"/>
    </ligand>
</feature>
<keyword evidence="6 11" id="KW-0547">Nucleotide-binding</keyword>
<keyword evidence="16" id="KW-1185">Reference proteome</keyword>
<evidence type="ECO:0000313" key="15">
    <source>
        <dbReference type="EMBL" id="KAK1770587.1"/>
    </source>
</evidence>
<sequence length="260" mass="28545">MKPDPDSVNPASTVPRHIAEANNKVQQPKTQETRQRGGARKQKLTALPAFLAGVILGLLLLLLLPAQQAASAKKSLLPKIFNPEPEFPHTDQQPSFNSFVQIEQTSTMSSSEQTFIAVKPDGVQRGLIGPIISRFETRGFKLVAIKLVTPGKEHLEKHYADLKDKPFFAGLISYMNNGPICAMVWEGLDAVKTGRAILGATNPLASAPGTIRGDYALSMGRNICHGSDSVENAKKEIALWFKEGEVLKWKSAMHDWTYEE</sequence>
<dbReference type="InterPro" id="IPR036850">
    <property type="entry name" value="NDK-like_dom_sf"/>
</dbReference>
<gene>
    <name evidence="15" type="ORF">QBC33DRAFT_274116</name>
</gene>
<evidence type="ECO:0000256" key="12">
    <source>
        <dbReference type="SAM" id="MobiDB-lite"/>
    </source>
</evidence>
<evidence type="ECO:0000256" key="2">
    <source>
        <dbReference type="ARBA" id="ARBA00008142"/>
    </source>
</evidence>
<feature type="active site" description="Pros-phosphohistidine intermediate" evidence="9">
    <location>
        <position position="225"/>
    </location>
</feature>
<dbReference type="RefSeq" id="XP_060286800.1">
    <property type="nucleotide sequence ID" value="XM_060423201.1"/>
</dbReference>
<keyword evidence="7 11" id="KW-0418">Kinase</keyword>
<evidence type="ECO:0000256" key="4">
    <source>
        <dbReference type="ARBA" id="ARBA00017632"/>
    </source>
</evidence>
<dbReference type="SUPFAM" id="SSF54919">
    <property type="entry name" value="Nucleoside diphosphate kinase, NDK"/>
    <property type="match status" value="1"/>
</dbReference>
<name>A0AAJ0C8B9_9PEZI</name>
<evidence type="ECO:0000256" key="10">
    <source>
        <dbReference type="RuleBase" id="RU004011"/>
    </source>
</evidence>
<comment type="similarity">
    <text evidence="2 9 10">Belongs to the NDK family.</text>
</comment>
<proteinExistence type="inferred from homology"/>
<dbReference type="GO" id="GO:0006183">
    <property type="term" value="P:GTP biosynthetic process"/>
    <property type="evidence" value="ECO:0007669"/>
    <property type="project" value="InterPro"/>
</dbReference>
<comment type="caution">
    <text evidence="15">The sequence shown here is derived from an EMBL/GenBank/DDBJ whole genome shotgun (WGS) entry which is preliminary data.</text>
</comment>
<feature type="binding site" evidence="9">
    <location>
        <position position="167"/>
    </location>
    <ligand>
        <name>ATP</name>
        <dbReference type="ChEBI" id="CHEBI:30616"/>
    </ligand>
</feature>
<dbReference type="FunFam" id="3.30.70.141:FF:000002">
    <property type="entry name" value="Nucleoside diphosphate kinase"/>
    <property type="match status" value="1"/>
</dbReference>
<accession>A0AAJ0C8B9</accession>
<feature type="binding site" evidence="9">
    <location>
        <position position="222"/>
    </location>
    <ligand>
        <name>ATP</name>
        <dbReference type="ChEBI" id="CHEBI:30616"/>
    </ligand>
</feature>
<dbReference type="InterPro" id="IPR023005">
    <property type="entry name" value="Nucleoside_diP_kinase_AS"/>
</dbReference>
<dbReference type="CDD" id="cd04413">
    <property type="entry name" value="NDPk_I"/>
    <property type="match status" value="1"/>
</dbReference>
<dbReference type="EC" id="2.7.4.6" evidence="3 11"/>
<evidence type="ECO:0000256" key="6">
    <source>
        <dbReference type="ARBA" id="ARBA00022741"/>
    </source>
</evidence>
<dbReference type="PANTHER" id="PTHR11349">
    <property type="entry name" value="NUCLEOSIDE DIPHOSPHATE KINASE"/>
    <property type="match status" value="1"/>
</dbReference>
<dbReference type="HAMAP" id="MF_00451">
    <property type="entry name" value="NDP_kinase"/>
    <property type="match status" value="1"/>
</dbReference>
<evidence type="ECO:0000256" key="5">
    <source>
        <dbReference type="ARBA" id="ARBA00022679"/>
    </source>
</evidence>
<evidence type="ECO:0000256" key="7">
    <source>
        <dbReference type="ARBA" id="ARBA00022777"/>
    </source>
</evidence>
<dbReference type="Pfam" id="PF00334">
    <property type="entry name" value="NDK"/>
    <property type="match status" value="1"/>
</dbReference>
<comment type="catalytic activity">
    <reaction evidence="11">
        <text>a 2'-deoxyribonucleoside 5'-diphosphate + ATP = a 2'-deoxyribonucleoside 5'-triphosphate + ADP</text>
        <dbReference type="Rhea" id="RHEA:44640"/>
        <dbReference type="ChEBI" id="CHEBI:30616"/>
        <dbReference type="ChEBI" id="CHEBI:61560"/>
        <dbReference type="ChEBI" id="CHEBI:73316"/>
        <dbReference type="ChEBI" id="CHEBI:456216"/>
        <dbReference type="EC" id="2.7.4.6"/>
    </reaction>
</comment>
<dbReference type="GeneID" id="85306388"/>
<dbReference type="GO" id="GO:0006241">
    <property type="term" value="P:CTP biosynthetic process"/>
    <property type="evidence" value="ECO:0007669"/>
    <property type="project" value="InterPro"/>
</dbReference>
<evidence type="ECO:0000256" key="3">
    <source>
        <dbReference type="ARBA" id="ARBA00012966"/>
    </source>
</evidence>
<evidence type="ECO:0000313" key="16">
    <source>
        <dbReference type="Proteomes" id="UP001244011"/>
    </source>
</evidence>
<comment type="cofactor">
    <cofactor evidence="1">
        <name>Mg(2+)</name>
        <dbReference type="ChEBI" id="CHEBI:18420"/>
    </cofactor>
</comment>
<evidence type="ECO:0000256" key="11">
    <source>
        <dbReference type="RuleBase" id="RU004013"/>
    </source>
</evidence>
<keyword evidence="13" id="KW-1133">Transmembrane helix</keyword>
<feature type="binding site" evidence="9">
    <location>
        <position position="195"/>
    </location>
    <ligand>
        <name>ATP</name>
        <dbReference type="ChEBI" id="CHEBI:30616"/>
    </ligand>
</feature>
<dbReference type="PROSITE" id="PS51374">
    <property type="entry name" value="NDPK_LIKE"/>
    <property type="match status" value="1"/>
</dbReference>